<dbReference type="Gene3D" id="2.20.25.110">
    <property type="entry name" value="S-adenosyl-L-methionine-dependent methyltransferases"/>
    <property type="match status" value="1"/>
</dbReference>
<reference evidence="3" key="2">
    <citation type="submission" date="2021-04" db="EMBL/GenBank/DDBJ databases">
        <authorList>
            <person name="Gilroy R."/>
        </authorList>
    </citation>
    <scope>NUCLEOTIDE SEQUENCE</scope>
    <source>
        <strain evidence="3">CHK183-1962</strain>
    </source>
</reference>
<proteinExistence type="predicted"/>
<reference evidence="3" key="1">
    <citation type="journal article" date="2021" name="PeerJ">
        <title>Extensive microbial diversity within the chicken gut microbiome revealed by metagenomics and culture.</title>
        <authorList>
            <person name="Gilroy R."/>
            <person name="Ravi A."/>
            <person name="Getino M."/>
            <person name="Pursley I."/>
            <person name="Horton D.L."/>
            <person name="Alikhan N.F."/>
            <person name="Baker D."/>
            <person name="Gharbi K."/>
            <person name="Hall N."/>
            <person name="Watson M."/>
            <person name="Adriaenssens E.M."/>
            <person name="Foster-Nyarko E."/>
            <person name="Jarju S."/>
            <person name="Secka A."/>
            <person name="Antonio M."/>
            <person name="Oren A."/>
            <person name="Chaudhuri R.R."/>
            <person name="La Ragione R."/>
            <person name="Hildebrand F."/>
            <person name="Pallen M.J."/>
        </authorList>
    </citation>
    <scope>NUCLEOTIDE SEQUENCE</scope>
    <source>
        <strain evidence="3">CHK183-1962</strain>
    </source>
</reference>
<dbReference type="Proteomes" id="UP000886890">
    <property type="component" value="Unassembled WGS sequence"/>
</dbReference>
<dbReference type="InterPro" id="IPR041698">
    <property type="entry name" value="Methyltransf_25"/>
</dbReference>
<accession>A0A9D2BIW3</accession>
<dbReference type="Pfam" id="PF13649">
    <property type="entry name" value="Methyltransf_25"/>
    <property type="match status" value="1"/>
</dbReference>
<protein>
    <submittedName>
        <fullName evidence="3">Class I SAM-dependent methyltransferase</fullName>
    </submittedName>
</protein>
<comment type="caution">
    <text evidence="3">The sequence shown here is derived from an EMBL/GenBank/DDBJ whole genome shotgun (WGS) entry which is preliminary data.</text>
</comment>
<evidence type="ECO:0000259" key="2">
    <source>
        <dbReference type="Pfam" id="PF13649"/>
    </source>
</evidence>
<dbReference type="PANTHER" id="PTHR43861">
    <property type="entry name" value="TRANS-ACONITATE 2-METHYLTRANSFERASE-RELATED"/>
    <property type="match status" value="1"/>
</dbReference>
<dbReference type="EMBL" id="DXEK01000194">
    <property type="protein sequence ID" value="HIX78295.1"/>
    <property type="molecule type" value="Genomic_DNA"/>
</dbReference>
<dbReference type="InterPro" id="IPR029063">
    <property type="entry name" value="SAM-dependent_MTases_sf"/>
</dbReference>
<sequence length="256" mass="29866">MDSYTSFAQVYDMFMDNVDYPAWCEYIKSLLKEYEINDGLILDLGCGTGTVTELLAEAGYDMIGVDNSCDMLEIAEEKKEQSGHDILYLMQDMREFELYGTVRAVVSVCDSINYILEENELLEVFSLVNNYLDPGGIFLFDMNTRFKYEQMGDCTIAENREESSFIWDNFYDPEEEINEYELAIFVREKNDLYRKFEETHYQRAYDPETVKALLEQAGLKVEAVYDAFTREPAREDSERIYFVARECQKRRQGSGA</sequence>
<gene>
    <name evidence="3" type="ORF">H9734_12010</name>
</gene>
<feature type="domain" description="Methyltransferase" evidence="2">
    <location>
        <begin position="41"/>
        <end position="136"/>
    </location>
</feature>
<evidence type="ECO:0000313" key="4">
    <source>
        <dbReference type="Proteomes" id="UP000886890"/>
    </source>
</evidence>
<dbReference type="SUPFAM" id="SSF53335">
    <property type="entry name" value="S-adenosyl-L-methionine-dependent methyltransferases"/>
    <property type="match status" value="1"/>
</dbReference>
<name>A0A9D2BIW3_9FIRM</name>
<dbReference type="CDD" id="cd02440">
    <property type="entry name" value="AdoMet_MTases"/>
    <property type="match status" value="1"/>
</dbReference>
<evidence type="ECO:0000313" key="3">
    <source>
        <dbReference type="EMBL" id="HIX78295.1"/>
    </source>
</evidence>
<dbReference type="AlphaFoldDB" id="A0A9D2BIW3"/>
<organism evidence="3 4">
    <name type="scientific">Candidatus Fusicatenibacter merdavium</name>
    <dbReference type="NCBI Taxonomy" id="2838600"/>
    <lineage>
        <taxon>Bacteria</taxon>
        <taxon>Bacillati</taxon>
        <taxon>Bacillota</taxon>
        <taxon>Clostridia</taxon>
        <taxon>Lachnospirales</taxon>
        <taxon>Lachnospiraceae</taxon>
        <taxon>Fusicatenibacter</taxon>
    </lineage>
</organism>
<evidence type="ECO:0000256" key="1">
    <source>
        <dbReference type="ARBA" id="ARBA00022679"/>
    </source>
</evidence>
<dbReference type="GO" id="GO:0032259">
    <property type="term" value="P:methylation"/>
    <property type="evidence" value="ECO:0007669"/>
    <property type="project" value="UniProtKB-KW"/>
</dbReference>
<dbReference type="Gene3D" id="3.40.50.150">
    <property type="entry name" value="Vaccinia Virus protein VP39"/>
    <property type="match status" value="1"/>
</dbReference>
<keyword evidence="1" id="KW-0808">Transferase</keyword>
<dbReference type="GO" id="GO:0008168">
    <property type="term" value="F:methyltransferase activity"/>
    <property type="evidence" value="ECO:0007669"/>
    <property type="project" value="UniProtKB-KW"/>
</dbReference>
<keyword evidence="3" id="KW-0489">Methyltransferase</keyword>